<evidence type="ECO:0000313" key="4">
    <source>
        <dbReference type="Proteomes" id="UP000293638"/>
    </source>
</evidence>
<feature type="signal peptide" evidence="2">
    <location>
        <begin position="1"/>
        <end position="38"/>
    </location>
</feature>
<gene>
    <name evidence="3" type="ORF">EV189_2109</name>
</gene>
<reference evidence="3 4" key="1">
    <citation type="submission" date="2019-02" db="EMBL/GenBank/DDBJ databases">
        <title>Genomic Encyclopedia of Type Strains, Phase IV (KMG-IV): sequencing the most valuable type-strain genomes for metagenomic binning, comparative biology and taxonomic classification.</title>
        <authorList>
            <person name="Goeker M."/>
        </authorList>
    </citation>
    <scope>NUCLEOTIDE SEQUENCE [LARGE SCALE GENOMIC DNA]</scope>
    <source>
        <strain evidence="3 4">DSM 45622</strain>
    </source>
</reference>
<dbReference type="AlphaFoldDB" id="A0A4Q7NTI1"/>
<keyword evidence="2" id="KW-0732">Signal</keyword>
<evidence type="ECO:0008006" key="5">
    <source>
        <dbReference type="Google" id="ProtNLM"/>
    </source>
</evidence>
<comment type="caution">
    <text evidence="3">The sequence shown here is derived from an EMBL/GenBank/DDBJ whole genome shotgun (WGS) entry which is preliminary data.</text>
</comment>
<dbReference type="EMBL" id="SGXD01000002">
    <property type="protein sequence ID" value="RZS90324.1"/>
    <property type="molecule type" value="Genomic_DNA"/>
</dbReference>
<keyword evidence="4" id="KW-1185">Reference proteome</keyword>
<sequence>MAHHTIPTTRRRTAWPAVVVTAGAVAGGLAAPAASAYAGEASATTAAACDLTAYTPPTITSLGTGPAALDVRSGPKDVSLTVGASDDDRGVSSVQVLLASPKGPGGKQSYAYATLRRTAGTALSGTFSGKATVARWVVPGAWSVESVIATDAGGAVAFLQESDLAAKGWPHQVDVTSTPDLVPPAATALTIAPVRVDTTRAVGRVHVTAQVADGLSGVLSASVELTPPGSSEPTVTGLLRRTSGTARKGVFSGDVVVPRWVGKGAWRAQALLVDGALNTRTYATRDLAANHWTSRVAVVSGTDAVAPTLSGVTATPATVDTRGGTATFSVSATARDALSGVASARVTWTSPSGQSVTADLQRASGSAQVGRWTGTGTLSVCSEAGAWKPSATVRDVAGNERVVTAGLPVLTVLGRDLSAAATTPPAVGGDPGTPDAPDTSGTPAAGDPQPVWGGDNG</sequence>
<dbReference type="Proteomes" id="UP000293638">
    <property type="component" value="Unassembled WGS sequence"/>
</dbReference>
<evidence type="ECO:0000256" key="1">
    <source>
        <dbReference type="SAM" id="MobiDB-lite"/>
    </source>
</evidence>
<feature type="region of interest" description="Disordered" evidence="1">
    <location>
        <begin position="420"/>
        <end position="457"/>
    </location>
</feature>
<dbReference type="PROSITE" id="PS51318">
    <property type="entry name" value="TAT"/>
    <property type="match status" value="1"/>
</dbReference>
<evidence type="ECO:0000256" key="2">
    <source>
        <dbReference type="SAM" id="SignalP"/>
    </source>
</evidence>
<dbReference type="RefSeq" id="WP_130492797.1">
    <property type="nucleotide sequence ID" value="NZ_SGXD01000002.1"/>
</dbReference>
<evidence type="ECO:0000313" key="3">
    <source>
        <dbReference type="EMBL" id="RZS90324.1"/>
    </source>
</evidence>
<accession>A0A4Q7NTI1</accession>
<feature type="chain" id="PRO_5038523177" description="Ig-like domain-containing protein" evidence="2">
    <location>
        <begin position="39"/>
        <end position="457"/>
    </location>
</feature>
<name>A0A4Q7NTI1_9ACTN</name>
<protein>
    <recommendedName>
        <fullName evidence="5">Ig-like domain-containing protein</fullName>
    </recommendedName>
</protein>
<organism evidence="3 4">
    <name type="scientific">Motilibacter rhizosphaerae</name>
    <dbReference type="NCBI Taxonomy" id="598652"/>
    <lineage>
        <taxon>Bacteria</taxon>
        <taxon>Bacillati</taxon>
        <taxon>Actinomycetota</taxon>
        <taxon>Actinomycetes</taxon>
        <taxon>Motilibacterales</taxon>
        <taxon>Motilibacteraceae</taxon>
        <taxon>Motilibacter</taxon>
    </lineage>
</organism>
<dbReference type="InterPro" id="IPR006311">
    <property type="entry name" value="TAT_signal"/>
</dbReference>
<dbReference type="OrthoDB" id="340819at2"/>
<proteinExistence type="predicted"/>